<evidence type="ECO:0000313" key="2">
    <source>
        <dbReference type="Proteomes" id="UP000234881"/>
    </source>
</evidence>
<name>A0A2N5XQN2_9HYPH</name>
<keyword evidence="2" id="KW-1185">Reference proteome</keyword>
<dbReference type="Proteomes" id="UP000234881">
    <property type="component" value="Unassembled WGS sequence"/>
</dbReference>
<dbReference type="AlphaFoldDB" id="A0A2N5XQN2"/>
<sequence length="97" mass="10996">MQQTLEPIDASTLGHMIDNGDQLYIVCMNGPCSHGAEIIVAWLVDLLGRNHSSLERDLISGLKRHHRRFRCKRCNGYKISFRRVSGCYTGYASLNTK</sequence>
<organism evidence="1 2">
    <name type="scientific">Cohaesibacter celericrescens</name>
    <dbReference type="NCBI Taxonomy" id="2067669"/>
    <lineage>
        <taxon>Bacteria</taxon>
        <taxon>Pseudomonadati</taxon>
        <taxon>Pseudomonadota</taxon>
        <taxon>Alphaproteobacteria</taxon>
        <taxon>Hyphomicrobiales</taxon>
        <taxon>Cohaesibacteraceae</taxon>
    </lineage>
</organism>
<reference evidence="1 2" key="1">
    <citation type="submission" date="2018-01" db="EMBL/GenBank/DDBJ databases">
        <title>The draft genome sequence of Cohaesibacter sp. H1304.</title>
        <authorList>
            <person name="Wang N.-N."/>
            <person name="Du Z.-J."/>
        </authorList>
    </citation>
    <scope>NUCLEOTIDE SEQUENCE [LARGE SCALE GENOMIC DNA]</scope>
    <source>
        <strain evidence="1 2">H1304</strain>
    </source>
</reference>
<evidence type="ECO:0000313" key="1">
    <source>
        <dbReference type="EMBL" id="PLW76814.1"/>
    </source>
</evidence>
<comment type="caution">
    <text evidence="1">The sequence shown here is derived from an EMBL/GenBank/DDBJ whole genome shotgun (WGS) entry which is preliminary data.</text>
</comment>
<gene>
    <name evidence="1" type="ORF">C0081_12190</name>
</gene>
<proteinExistence type="predicted"/>
<accession>A0A2N5XQN2</accession>
<protein>
    <submittedName>
        <fullName evidence="1">Uncharacterized protein</fullName>
    </submittedName>
</protein>
<dbReference type="EMBL" id="PKUQ01000022">
    <property type="protein sequence ID" value="PLW76814.1"/>
    <property type="molecule type" value="Genomic_DNA"/>
</dbReference>